<dbReference type="Proteomes" id="UP000182427">
    <property type="component" value="Chromosome I"/>
</dbReference>
<organism evidence="2 3">
    <name type="scientific">Terriglobus roseus</name>
    <dbReference type="NCBI Taxonomy" id="392734"/>
    <lineage>
        <taxon>Bacteria</taxon>
        <taxon>Pseudomonadati</taxon>
        <taxon>Acidobacteriota</taxon>
        <taxon>Terriglobia</taxon>
        <taxon>Terriglobales</taxon>
        <taxon>Acidobacteriaceae</taxon>
        <taxon>Terriglobus</taxon>
    </lineage>
</organism>
<evidence type="ECO:0000313" key="2">
    <source>
        <dbReference type="EMBL" id="SDF93377.1"/>
    </source>
</evidence>
<accession>A0A1G7Q469</accession>
<reference evidence="2 3" key="1">
    <citation type="submission" date="2016-10" db="EMBL/GenBank/DDBJ databases">
        <authorList>
            <person name="de Groot N.N."/>
        </authorList>
    </citation>
    <scope>NUCLEOTIDE SEQUENCE [LARGE SCALE GENOMIC DNA]</scope>
    <source>
        <strain evidence="2 3">GAS232</strain>
    </source>
</reference>
<dbReference type="Pfam" id="PF05960">
    <property type="entry name" value="DUF885"/>
    <property type="match status" value="1"/>
</dbReference>
<keyword evidence="3" id="KW-1185">Reference proteome</keyword>
<gene>
    <name evidence="2" type="ORF">SAMN05444167_3742</name>
</gene>
<feature type="signal peptide" evidence="1">
    <location>
        <begin position="1"/>
        <end position="27"/>
    </location>
</feature>
<keyword evidence="1" id="KW-0732">Signal</keyword>
<name>A0A1G7Q469_9BACT</name>
<dbReference type="PANTHER" id="PTHR33361:SF16">
    <property type="entry name" value="DUF885 DOMAIN-CONTAINING PROTEIN"/>
    <property type="match status" value="1"/>
</dbReference>
<sequence>MRITPALLLACTAVSVCVSLPAQTSVADRTAAQNALFEEYFQNGLKRNPTGATSFGDYRYNDQLGDYSLASIQRDHAENDDFLKRLKAISTDGMSDTDITSHALLQDRLERGDVSYELKNYEMPINQQNGIHTGLADLALSMPFDSVKHYEDYVARLKQIPRVLSETTDVMRIGLKDGLMPPKVITEKLAGQCDGVVKANPFLLPTKKFPASFSEADKTRLTQEITDAVNNDVFPAYAKFSAFLRNDYAPKGREALSIESLPDGKRRYAEAVKQMTTLDITPAAVHQLGLDEVKRITAEMTVLSKKAGYKDLATWRAVINADPKWKPKSEEQIVEDFRKYIAQMEPKLPELFGLLPKSPVTVEPIPDFAAAEATHYNAGTPDGKRPGRVVVAVANPTTRTLVLDEAVAYHEGVPGHHMQISMAQQLKGLPKFRLRGGYSAFSEGWALYAEELGKEVGFYQDPVSDYGRLNSELFRAVRLVVDTGIHDKGWTRQQVIDYMHANDVNDALAQTETDRYIAWPGQALSYKMGQLEIRKLREKAKAKLGAKFDIKAFHDEVLNGGALPLTVLDARVSKWIDEQAK</sequence>
<dbReference type="InterPro" id="IPR010281">
    <property type="entry name" value="DUF885"/>
</dbReference>
<protein>
    <submittedName>
        <fullName evidence="2">Uncharacterized conserved protein, DUF885 familyt</fullName>
    </submittedName>
</protein>
<dbReference type="RefSeq" id="WP_083346491.1">
    <property type="nucleotide sequence ID" value="NZ_LT629690.1"/>
</dbReference>
<dbReference type="EMBL" id="LT629690">
    <property type="protein sequence ID" value="SDF93377.1"/>
    <property type="molecule type" value="Genomic_DNA"/>
</dbReference>
<dbReference type="OrthoDB" id="9760040at2"/>
<dbReference type="PANTHER" id="PTHR33361">
    <property type="entry name" value="GLR0591 PROTEIN"/>
    <property type="match status" value="1"/>
</dbReference>
<feature type="chain" id="PRO_5009242402" evidence="1">
    <location>
        <begin position="28"/>
        <end position="581"/>
    </location>
</feature>
<proteinExistence type="predicted"/>
<evidence type="ECO:0000256" key="1">
    <source>
        <dbReference type="SAM" id="SignalP"/>
    </source>
</evidence>
<evidence type="ECO:0000313" key="3">
    <source>
        <dbReference type="Proteomes" id="UP000182427"/>
    </source>
</evidence>
<dbReference type="AlphaFoldDB" id="A0A1G7Q469"/>